<evidence type="ECO:0000313" key="5">
    <source>
        <dbReference type="Proteomes" id="UP000000788"/>
    </source>
</evidence>
<dbReference type="STRING" id="93059.P9211_03121"/>
<evidence type="ECO:0000256" key="1">
    <source>
        <dbReference type="ARBA" id="ARBA00001946"/>
    </source>
</evidence>
<dbReference type="HOGENOM" id="CLU_062658_5_1_3"/>
<dbReference type="AlphaFoldDB" id="A9BDT3"/>
<feature type="domain" description="Nudix hydrolase" evidence="3">
    <location>
        <begin position="47"/>
        <end position="178"/>
    </location>
</feature>
<name>A9BDT3_PROM4</name>
<dbReference type="InterPro" id="IPR000086">
    <property type="entry name" value="NUDIX_hydrolase_dom"/>
</dbReference>
<evidence type="ECO:0000313" key="4">
    <source>
        <dbReference type="EMBL" id="ABX08243.1"/>
    </source>
</evidence>
<dbReference type="GO" id="GO:0019693">
    <property type="term" value="P:ribose phosphate metabolic process"/>
    <property type="evidence" value="ECO:0007669"/>
    <property type="project" value="TreeGrafter"/>
</dbReference>
<reference evidence="4 5" key="1">
    <citation type="journal article" date="2007" name="PLoS Genet.">
        <title>Patterns and implications of gene gain and loss in the evolution of Prochlorococcus.</title>
        <authorList>
            <person name="Kettler G.C."/>
            <person name="Martiny A.C."/>
            <person name="Huang K."/>
            <person name="Zucker J."/>
            <person name="Coleman M.L."/>
            <person name="Rodrigue S."/>
            <person name="Chen F."/>
            <person name="Lapidus A."/>
            <person name="Ferriera S."/>
            <person name="Johnson J."/>
            <person name="Steglich C."/>
            <person name="Church G.M."/>
            <person name="Richardson P."/>
            <person name="Chisholm S.W."/>
        </authorList>
    </citation>
    <scope>NUCLEOTIDE SEQUENCE [LARGE SCALE GENOMIC DNA]</scope>
    <source>
        <strain evidence="5">MIT 9211</strain>
    </source>
</reference>
<keyword evidence="2 4" id="KW-0378">Hydrolase</keyword>
<dbReference type="KEGG" id="pmj:P9211_03121"/>
<dbReference type="SUPFAM" id="SSF55811">
    <property type="entry name" value="Nudix"/>
    <property type="match status" value="1"/>
</dbReference>
<dbReference type="CDD" id="cd03424">
    <property type="entry name" value="NUDIX_ADPRase_Nudt5_UGPPase_Nudt14"/>
    <property type="match status" value="1"/>
</dbReference>
<proteinExistence type="predicted"/>
<dbReference type="PANTHER" id="PTHR11839">
    <property type="entry name" value="UDP/ADP-SUGAR PYROPHOSPHATASE"/>
    <property type="match status" value="1"/>
</dbReference>
<dbReference type="Pfam" id="PF00293">
    <property type="entry name" value="NUDIX"/>
    <property type="match status" value="1"/>
</dbReference>
<accession>A9BDT3</accession>
<dbReference type="PROSITE" id="PS51462">
    <property type="entry name" value="NUDIX"/>
    <property type="match status" value="1"/>
</dbReference>
<protein>
    <submittedName>
        <fullName evidence="4">NUDIX hydrolase</fullName>
        <ecNumber evidence="4">3.6.1.13</ecNumber>
    </submittedName>
</protein>
<dbReference type="EC" id="3.6.1.13" evidence="4"/>
<evidence type="ECO:0000256" key="2">
    <source>
        <dbReference type="ARBA" id="ARBA00022801"/>
    </source>
</evidence>
<dbReference type="Gene3D" id="3.90.79.10">
    <property type="entry name" value="Nucleoside Triphosphate Pyrophosphohydrolase"/>
    <property type="match status" value="1"/>
</dbReference>
<dbReference type="InterPro" id="IPR015797">
    <property type="entry name" value="NUDIX_hydrolase-like_dom_sf"/>
</dbReference>
<comment type="cofactor">
    <cofactor evidence="1">
        <name>Mg(2+)</name>
        <dbReference type="ChEBI" id="CHEBI:18420"/>
    </cofactor>
</comment>
<keyword evidence="5" id="KW-1185">Reference proteome</keyword>
<dbReference type="EMBL" id="CP000878">
    <property type="protein sequence ID" value="ABX08243.1"/>
    <property type="molecule type" value="Genomic_DNA"/>
</dbReference>
<evidence type="ECO:0000259" key="3">
    <source>
        <dbReference type="PROSITE" id="PS51462"/>
    </source>
</evidence>
<dbReference type="eggNOG" id="COG0494">
    <property type="taxonomic scope" value="Bacteria"/>
</dbReference>
<sequence length="189" mass="21147">MFVMTPLPPPEPSPILSNQRSIDVKKLRFEVNKIQLPIGIEGSFGMIRHPGAALAVPIQENGNVILLRQYRFAVSRRILEFPAGTLEANEDPLSSIKRELGEESGYQAKQWHNLGLMLPCPGYSDEVIHLFLAQNLTPLEKKPLGDEDEDIEVLEMTKNELEHAIASGNEPLDGKSITAWHRACQFLNL</sequence>
<dbReference type="GO" id="GO:0005829">
    <property type="term" value="C:cytosol"/>
    <property type="evidence" value="ECO:0007669"/>
    <property type="project" value="TreeGrafter"/>
</dbReference>
<gene>
    <name evidence="4" type="ordered locus">P9211_03121</name>
</gene>
<organism evidence="4 5">
    <name type="scientific">Prochlorococcus marinus (strain MIT 9211)</name>
    <dbReference type="NCBI Taxonomy" id="93059"/>
    <lineage>
        <taxon>Bacteria</taxon>
        <taxon>Bacillati</taxon>
        <taxon>Cyanobacteriota</taxon>
        <taxon>Cyanophyceae</taxon>
        <taxon>Synechococcales</taxon>
        <taxon>Prochlorococcaceae</taxon>
        <taxon>Prochlorococcus</taxon>
    </lineage>
</organism>
<dbReference type="Proteomes" id="UP000000788">
    <property type="component" value="Chromosome"/>
</dbReference>
<dbReference type="PANTHER" id="PTHR11839:SF18">
    <property type="entry name" value="NUDIX HYDROLASE DOMAIN-CONTAINING PROTEIN"/>
    <property type="match status" value="1"/>
</dbReference>
<dbReference type="GO" id="GO:0047631">
    <property type="term" value="F:ADP-ribose diphosphatase activity"/>
    <property type="evidence" value="ECO:0007669"/>
    <property type="project" value="UniProtKB-EC"/>
</dbReference>
<dbReference type="GO" id="GO:0006753">
    <property type="term" value="P:nucleoside phosphate metabolic process"/>
    <property type="evidence" value="ECO:0007669"/>
    <property type="project" value="TreeGrafter"/>
</dbReference>